<dbReference type="PANTHER" id="PTHR40422:SF1">
    <property type="entry name" value="TRANSLATION MACHINERY-ASSOCIATED PROTEIN 17"/>
    <property type="match status" value="1"/>
</dbReference>
<dbReference type="Proteomes" id="UP000654913">
    <property type="component" value="Chromosome 5"/>
</dbReference>
<dbReference type="GO" id="GO:0070682">
    <property type="term" value="P:proteasome regulatory particle assembly"/>
    <property type="evidence" value="ECO:0007669"/>
    <property type="project" value="InterPro"/>
</dbReference>
<reference evidence="2" key="1">
    <citation type="submission" date="2021-01" db="EMBL/GenBank/DDBJ databases">
        <authorList>
            <consortium name="Aspergillus puulaauensis MK2 genome sequencing consortium"/>
            <person name="Kazuki M."/>
            <person name="Futagami T."/>
        </authorList>
    </citation>
    <scope>NUCLEOTIDE SEQUENCE</scope>
    <source>
        <strain evidence="2">MK2</strain>
    </source>
</reference>
<dbReference type="KEGG" id="apuu:APUU_50337S"/>
<dbReference type="EMBL" id="AP024447">
    <property type="protein sequence ID" value="BCS25626.1"/>
    <property type="molecule type" value="Genomic_DNA"/>
</dbReference>
<dbReference type="GeneID" id="64975631"/>
<reference evidence="2" key="2">
    <citation type="submission" date="2021-02" db="EMBL/GenBank/DDBJ databases">
        <title>Aspergillus puulaauensis MK2 genome sequence.</title>
        <authorList>
            <person name="Futagami T."/>
            <person name="Mori K."/>
            <person name="Kadooka C."/>
            <person name="Tanaka T."/>
        </authorList>
    </citation>
    <scope>NUCLEOTIDE SEQUENCE</scope>
    <source>
        <strain evidence="2">MK2</strain>
    </source>
</reference>
<evidence type="ECO:0000313" key="3">
    <source>
        <dbReference type="Proteomes" id="UP000654913"/>
    </source>
</evidence>
<dbReference type="InterPro" id="IPR038966">
    <property type="entry name" value="TMA17"/>
</dbReference>
<accession>A0A7R7XQ21</accession>
<sequence>MIVFSDYLLRSRRKLFRACVGLSSYDEMSSETLPITPVAFAEAIKELSLPVLYAKVAELRNSIAHLQRSNQELRLFIRESCEGDSDKQELDGYIAENEVVKESMNERIRLCKVEVEGRGNAWIELDPEANEATTTGASRGEENQEREQERPAAPGSTASAAVNGASSTTDAPTEESRGRDGDGDDGVYL</sequence>
<feature type="compositionally biased region" description="Basic and acidic residues" evidence="1">
    <location>
        <begin position="139"/>
        <end position="150"/>
    </location>
</feature>
<name>A0A7R7XQ21_9EURO</name>
<proteinExistence type="predicted"/>
<feature type="compositionally biased region" description="Polar residues" evidence="1">
    <location>
        <begin position="156"/>
        <end position="171"/>
    </location>
</feature>
<feature type="region of interest" description="Disordered" evidence="1">
    <location>
        <begin position="124"/>
        <end position="189"/>
    </location>
</feature>
<protein>
    <submittedName>
        <fullName evidence="2">Uncharacterized protein</fullName>
    </submittedName>
</protein>
<evidence type="ECO:0000313" key="2">
    <source>
        <dbReference type="EMBL" id="BCS25626.1"/>
    </source>
</evidence>
<dbReference type="OrthoDB" id="548474at2759"/>
<organism evidence="2 3">
    <name type="scientific">Aspergillus puulaauensis</name>
    <dbReference type="NCBI Taxonomy" id="1220207"/>
    <lineage>
        <taxon>Eukaryota</taxon>
        <taxon>Fungi</taxon>
        <taxon>Dikarya</taxon>
        <taxon>Ascomycota</taxon>
        <taxon>Pezizomycotina</taxon>
        <taxon>Eurotiomycetes</taxon>
        <taxon>Eurotiomycetidae</taxon>
        <taxon>Eurotiales</taxon>
        <taxon>Aspergillaceae</taxon>
        <taxon>Aspergillus</taxon>
    </lineage>
</organism>
<dbReference type="PANTHER" id="PTHR40422">
    <property type="entry name" value="TRANSLATION MACHINERY-ASSOCIATED PROTEIN 17"/>
    <property type="match status" value="1"/>
</dbReference>
<dbReference type="AlphaFoldDB" id="A0A7R7XQ21"/>
<dbReference type="GO" id="GO:0030674">
    <property type="term" value="F:protein-macromolecule adaptor activity"/>
    <property type="evidence" value="ECO:0007669"/>
    <property type="project" value="TreeGrafter"/>
</dbReference>
<evidence type="ECO:0000256" key="1">
    <source>
        <dbReference type="SAM" id="MobiDB-lite"/>
    </source>
</evidence>
<dbReference type="RefSeq" id="XP_041557820.1">
    <property type="nucleotide sequence ID" value="XM_041705323.1"/>
</dbReference>
<gene>
    <name evidence="2" type="ORF">APUU_50337S</name>
</gene>
<keyword evidence="3" id="KW-1185">Reference proteome</keyword>